<sequence>MAQAYTILGYKVNHALLLDTMETKWNMIEHAAEATWPTVPGATPRPPFTQEDWDEIWGSEFEIVTDIASPFVPELIKAYPDAKVVVVQRDFDSWWLSFTRNVRDRVFGQPRATIIGFVTSTFLGVRPMQSMAKTLFGFFDVKSSKEINATRGRQVYEEYFRRIRELVPPERRLEYTIGDGWEPLCDFLGVKVPQGVPFPRGNDGAALDKVADSRSIEYFVRSAKIVSETVVGRVLAGCICGWVAYRWLLG</sequence>
<dbReference type="PANTHER" id="PTHR36978">
    <property type="entry name" value="P-LOOP CONTAINING NUCLEOTIDE TRIPHOSPHATE HYDROLASE"/>
    <property type="match status" value="1"/>
</dbReference>
<dbReference type="InterPro" id="IPR027417">
    <property type="entry name" value="P-loop_NTPase"/>
</dbReference>
<gene>
    <name evidence="1" type="ORF">EKO27_g1196</name>
</gene>
<proteinExistence type="predicted"/>
<keyword evidence="2" id="KW-1185">Reference proteome</keyword>
<dbReference type="Gene3D" id="3.40.50.300">
    <property type="entry name" value="P-loop containing nucleotide triphosphate hydrolases"/>
    <property type="match status" value="1"/>
</dbReference>
<name>A0A439DHQ1_9PEZI</name>
<dbReference type="SUPFAM" id="SSF52540">
    <property type="entry name" value="P-loop containing nucleoside triphosphate hydrolases"/>
    <property type="match status" value="1"/>
</dbReference>
<evidence type="ECO:0000313" key="2">
    <source>
        <dbReference type="Proteomes" id="UP000286045"/>
    </source>
</evidence>
<comment type="caution">
    <text evidence="1">The sequence shown here is derived from an EMBL/GenBank/DDBJ whole genome shotgun (WGS) entry which is preliminary data.</text>
</comment>
<organism evidence="1 2">
    <name type="scientific">Xylaria grammica</name>
    <dbReference type="NCBI Taxonomy" id="363999"/>
    <lineage>
        <taxon>Eukaryota</taxon>
        <taxon>Fungi</taxon>
        <taxon>Dikarya</taxon>
        <taxon>Ascomycota</taxon>
        <taxon>Pezizomycotina</taxon>
        <taxon>Sordariomycetes</taxon>
        <taxon>Xylariomycetidae</taxon>
        <taxon>Xylariales</taxon>
        <taxon>Xylariaceae</taxon>
        <taxon>Xylaria</taxon>
    </lineage>
</organism>
<dbReference type="AlphaFoldDB" id="A0A439DHQ1"/>
<dbReference type="EMBL" id="RYZI01000017">
    <property type="protein sequence ID" value="RWA13919.1"/>
    <property type="molecule type" value="Genomic_DNA"/>
</dbReference>
<dbReference type="InterPro" id="IPR040632">
    <property type="entry name" value="Sulfotransfer_4"/>
</dbReference>
<reference evidence="1 2" key="1">
    <citation type="submission" date="2018-12" db="EMBL/GenBank/DDBJ databases">
        <title>Draft genome sequence of Xylaria grammica IHI A82.</title>
        <authorList>
            <person name="Buettner E."/>
            <person name="Kellner H."/>
        </authorList>
    </citation>
    <scope>NUCLEOTIDE SEQUENCE [LARGE SCALE GENOMIC DNA]</scope>
    <source>
        <strain evidence="1 2">IHI A82</strain>
    </source>
</reference>
<dbReference type="Proteomes" id="UP000286045">
    <property type="component" value="Unassembled WGS sequence"/>
</dbReference>
<dbReference type="Pfam" id="PF17784">
    <property type="entry name" value="Sulfotransfer_4"/>
    <property type="match status" value="1"/>
</dbReference>
<dbReference type="PANTHER" id="PTHR36978:SF4">
    <property type="entry name" value="P-LOOP CONTAINING NUCLEOSIDE TRIPHOSPHATE HYDROLASE PROTEIN"/>
    <property type="match status" value="1"/>
</dbReference>
<dbReference type="STRING" id="363999.A0A439DHQ1"/>
<protein>
    <submittedName>
        <fullName evidence="1">Uncharacterized protein</fullName>
    </submittedName>
</protein>
<evidence type="ECO:0000313" key="1">
    <source>
        <dbReference type="EMBL" id="RWA13919.1"/>
    </source>
</evidence>
<accession>A0A439DHQ1</accession>